<reference evidence="2" key="2">
    <citation type="submission" date="2021-02" db="EMBL/GenBank/DDBJ databases">
        <title>Aspergillus luchuensis mut. kawachii IFO 4304 genome sequence.</title>
        <authorList>
            <person name="Mori K."/>
            <person name="Kadooka C."/>
            <person name="Goto M."/>
            <person name="Futagami T."/>
        </authorList>
    </citation>
    <scope>NUCLEOTIDE SEQUENCE</scope>
    <source>
        <strain evidence="2">IFO 4308</strain>
    </source>
</reference>
<name>A0A7R7WHP9_ASPKA</name>
<accession>A0A7R7WHP9</accession>
<keyword evidence="3" id="KW-1185">Reference proteome</keyword>
<dbReference type="AlphaFoldDB" id="A0A7R7WHP9"/>
<dbReference type="Proteomes" id="UP000661280">
    <property type="component" value="Chromosome 6"/>
</dbReference>
<dbReference type="KEGG" id="aluc:AKAW2_61209S"/>
<organism evidence="2 3">
    <name type="scientific">Aspergillus kawachii</name>
    <name type="common">White koji mold</name>
    <name type="synonym">Aspergillus awamori var. kawachi</name>
    <dbReference type="NCBI Taxonomy" id="1069201"/>
    <lineage>
        <taxon>Eukaryota</taxon>
        <taxon>Fungi</taxon>
        <taxon>Dikarya</taxon>
        <taxon>Ascomycota</taxon>
        <taxon>Pezizomycotina</taxon>
        <taxon>Eurotiomycetes</taxon>
        <taxon>Eurotiomycetidae</taxon>
        <taxon>Eurotiales</taxon>
        <taxon>Aspergillaceae</taxon>
        <taxon>Aspergillus</taxon>
        <taxon>Aspergillus subgen. Circumdati</taxon>
    </lineage>
</organism>
<sequence>MTSQPIRLKLEQPSTVLPSSARIYFGRVYEIKHDVELNNVGLVLGSSMNILSSQFESHRPIDTPNCLASSPDKDQAGTFAGDTVTQTDVKIEK</sequence>
<evidence type="ECO:0000313" key="3">
    <source>
        <dbReference type="Proteomes" id="UP000661280"/>
    </source>
</evidence>
<dbReference type="RefSeq" id="XP_041546707.1">
    <property type="nucleotide sequence ID" value="XM_041693419.1"/>
</dbReference>
<dbReference type="InterPro" id="IPR046497">
    <property type="entry name" value="DUF6590"/>
</dbReference>
<dbReference type="OrthoDB" id="4491715at2759"/>
<feature type="domain" description="DUF6590" evidence="1">
    <location>
        <begin position="1"/>
        <end position="52"/>
    </location>
</feature>
<proteinExistence type="predicted"/>
<evidence type="ECO:0000259" key="1">
    <source>
        <dbReference type="Pfam" id="PF20233"/>
    </source>
</evidence>
<dbReference type="GeneID" id="64964266"/>
<evidence type="ECO:0000313" key="2">
    <source>
        <dbReference type="EMBL" id="BCS02945.1"/>
    </source>
</evidence>
<protein>
    <recommendedName>
        <fullName evidence="1">DUF6590 domain-containing protein</fullName>
    </recommendedName>
</protein>
<dbReference type="EMBL" id="AP024430">
    <property type="protein sequence ID" value="BCS02945.1"/>
    <property type="molecule type" value="Genomic_DNA"/>
</dbReference>
<reference evidence="2" key="1">
    <citation type="submission" date="2021-01" db="EMBL/GenBank/DDBJ databases">
        <authorList>
            <consortium name="Aspergillus luchuensis mut. kawachii IFO 4304 genome sequencing consortium"/>
            <person name="Kazuki M."/>
            <person name="Futagami T."/>
        </authorList>
    </citation>
    <scope>NUCLEOTIDE SEQUENCE</scope>
    <source>
        <strain evidence="2">IFO 4308</strain>
    </source>
</reference>
<dbReference type="Pfam" id="PF20233">
    <property type="entry name" value="DUF6590"/>
    <property type="match status" value="1"/>
</dbReference>
<gene>
    <name evidence="2" type="ORF">AKAW2_61209S</name>
</gene>